<organism evidence="4 5">
    <name type="scientific">Paenimyroides aestuarii</name>
    <dbReference type="NCBI Taxonomy" id="2968490"/>
    <lineage>
        <taxon>Bacteria</taxon>
        <taxon>Pseudomonadati</taxon>
        <taxon>Bacteroidota</taxon>
        <taxon>Flavobacteriia</taxon>
        <taxon>Flavobacteriales</taxon>
        <taxon>Flavobacteriaceae</taxon>
        <taxon>Paenimyroides</taxon>
    </lineage>
</organism>
<name>A0ABY5NRB9_9FLAO</name>
<evidence type="ECO:0000256" key="2">
    <source>
        <dbReference type="ARBA" id="ARBA00023136"/>
    </source>
</evidence>
<keyword evidence="2" id="KW-0472">Membrane</keyword>
<gene>
    <name evidence="4" type="ORF">NPX36_12410</name>
</gene>
<sequence length="401" mass="46554">MKKFFVPLLIVGGLFTSSCDKNFDIAQVIQKRSELFKEKNKLISNDDPYSVKFNPVTPKYKLETREIIEDFYNNRINRGGFWGQFLVAKNGQIIFEDYQGYANYQKKEKINDSTPMHVASVGKVFTGVTVLRLIQKGKLSLDQKVQSILPNFPYEDITVRLLLNHRSGLPYYGHFTSKAGVWNNKVTLTNTDVLNLLATKSIKLDFRPNTRFTYSNTNYVILALIVEKITEKSFQNAMKELVLEPLKMNNTFVLESLENKYNITQSYYANNQIMRWDYLDGTYGDKNIYTTARDMLKLDKALYSDAFLNKTLKEQMYKGYSYEKAGENNYGLAIRMIEPKNGGNLYTFHNGWWRGNRTSYVTLRKDTITIICFNNHNSQLAYKTKELAPRLGNYPFIEIND</sequence>
<dbReference type="Pfam" id="PF00144">
    <property type="entry name" value="Beta-lactamase"/>
    <property type="match status" value="1"/>
</dbReference>
<evidence type="ECO:0000313" key="5">
    <source>
        <dbReference type="Proteomes" id="UP001317001"/>
    </source>
</evidence>
<dbReference type="InterPro" id="IPR012338">
    <property type="entry name" value="Beta-lactam/transpept-like"/>
</dbReference>
<evidence type="ECO:0000313" key="4">
    <source>
        <dbReference type="EMBL" id="UUV21113.1"/>
    </source>
</evidence>
<keyword evidence="5" id="KW-1185">Reference proteome</keyword>
<dbReference type="RefSeq" id="WP_257499037.1">
    <property type="nucleotide sequence ID" value="NZ_CP102382.1"/>
</dbReference>
<dbReference type="Proteomes" id="UP001317001">
    <property type="component" value="Chromosome"/>
</dbReference>
<proteinExistence type="predicted"/>
<dbReference type="PANTHER" id="PTHR46825:SF11">
    <property type="entry name" value="PENICILLIN-BINDING PROTEIN 4"/>
    <property type="match status" value="1"/>
</dbReference>
<evidence type="ECO:0000259" key="3">
    <source>
        <dbReference type="Pfam" id="PF00144"/>
    </source>
</evidence>
<dbReference type="InterPro" id="IPR001466">
    <property type="entry name" value="Beta-lactam-related"/>
</dbReference>
<dbReference type="SUPFAM" id="SSF56601">
    <property type="entry name" value="beta-lactamase/transpeptidase-like"/>
    <property type="match status" value="1"/>
</dbReference>
<protein>
    <submittedName>
        <fullName evidence="4">Beta-lactamase family protein</fullName>
    </submittedName>
</protein>
<reference evidence="4 5" key="1">
    <citation type="submission" date="2022-08" db="EMBL/GenBank/DDBJ databases">
        <title>Myroides zhujiangensis sp. nov., a novel bacterium isolated from sediment in the Pearl River Estuary.</title>
        <authorList>
            <person name="Cui L."/>
        </authorList>
    </citation>
    <scope>NUCLEOTIDE SEQUENCE [LARGE SCALE GENOMIC DNA]</scope>
    <source>
        <strain evidence="4 5">SCSIO 72103</strain>
    </source>
</reference>
<dbReference type="Gene3D" id="3.40.710.10">
    <property type="entry name" value="DD-peptidase/beta-lactamase superfamily"/>
    <property type="match status" value="1"/>
</dbReference>
<feature type="domain" description="Beta-lactamase-related" evidence="3">
    <location>
        <begin position="84"/>
        <end position="372"/>
    </location>
</feature>
<dbReference type="InterPro" id="IPR050491">
    <property type="entry name" value="AmpC-like"/>
</dbReference>
<dbReference type="PANTHER" id="PTHR46825">
    <property type="entry name" value="D-ALANYL-D-ALANINE-CARBOXYPEPTIDASE/ENDOPEPTIDASE AMPH"/>
    <property type="match status" value="1"/>
</dbReference>
<evidence type="ECO:0000256" key="1">
    <source>
        <dbReference type="ARBA" id="ARBA00004370"/>
    </source>
</evidence>
<dbReference type="PROSITE" id="PS51257">
    <property type="entry name" value="PROKAR_LIPOPROTEIN"/>
    <property type="match status" value="1"/>
</dbReference>
<accession>A0ABY5NRB9</accession>
<dbReference type="EMBL" id="CP102382">
    <property type="protein sequence ID" value="UUV21113.1"/>
    <property type="molecule type" value="Genomic_DNA"/>
</dbReference>
<comment type="subcellular location">
    <subcellularLocation>
        <location evidence="1">Membrane</location>
    </subcellularLocation>
</comment>